<comment type="similarity">
    <text evidence="2">Belongs to the desulfoferrodoxin family.</text>
</comment>
<dbReference type="InterPro" id="IPR051233">
    <property type="entry name" value="Desulfoferrodoxin_SOR"/>
</dbReference>
<feature type="binding site" evidence="7">
    <location>
        <position position="69"/>
    </location>
    <ligand>
        <name>Fe cation</name>
        <dbReference type="ChEBI" id="CHEBI:24875"/>
        <label>2</label>
        <note>catalytic</note>
    </ligand>
</feature>
<accession>A0A7G9Z2H1</accession>
<dbReference type="PANTHER" id="PTHR36541">
    <property type="entry name" value="SUPEROXIDE REDUCTASE-RELATED"/>
    <property type="match status" value="1"/>
</dbReference>
<proteinExistence type="inferred from homology"/>
<dbReference type="GO" id="GO:0016491">
    <property type="term" value="F:oxidoreductase activity"/>
    <property type="evidence" value="ECO:0007669"/>
    <property type="project" value="InterPro"/>
</dbReference>
<evidence type="ECO:0000256" key="1">
    <source>
        <dbReference type="ARBA" id="ARBA00001973"/>
    </source>
</evidence>
<organism evidence="10">
    <name type="scientific">Candidatus Methanophaga sp. ANME-1 ERB7</name>
    <dbReference type="NCBI Taxonomy" id="2759913"/>
    <lineage>
        <taxon>Archaea</taxon>
        <taxon>Methanobacteriati</taxon>
        <taxon>Methanobacteriota</taxon>
        <taxon>Stenosarchaea group</taxon>
        <taxon>Methanomicrobia</taxon>
        <taxon>Candidatus Methanophagales</taxon>
        <taxon>Candidatus Methanophagaceae</taxon>
        <taxon>Candidatus Methanophaga</taxon>
    </lineage>
</organism>
<feature type="binding site" evidence="7">
    <location>
        <position position="10"/>
    </location>
    <ligand>
        <name>Fe cation</name>
        <dbReference type="ChEBI" id="CHEBI:24875"/>
        <label>1</label>
    </ligand>
</feature>
<dbReference type="CDD" id="cd03171">
    <property type="entry name" value="SORL_Dfx_classI"/>
    <property type="match status" value="1"/>
</dbReference>
<feature type="binding site" evidence="7">
    <location>
        <position position="13"/>
    </location>
    <ligand>
        <name>Fe cation</name>
        <dbReference type="ChEBI" id="CHEBI:24875"/>
        <label>1</label>
    </ligand>
</feature>
<feature type="domain" description="Desulfoferrodoxin N-terminal" evidence="9">
    <location>
        <begin position="2"/>
        <end position="37"/>
    </location>
</feature>
<dbReference type="NCBIfam" id="TIGR00319">
    <property type="entry name" value="desulf_FeS4"/>
    <property type="match status" value="1"/>
</dbReference>
<keyword evidence="5" id="KW-0249">Electron transport</keyword>
<reference evidence="10" key="1">
    <citation type="submission" date="2020-06" db="EMBL/GenBank/DDBJ databases">
        <title>Unique genomic features of the anaerobic methanotrophic archaea.</title>
        <authorList>
            <person name="Chadwick G.L."/>
            <person name="Skennerton C.T."/>
            <person name="Laso-Perez R."/>
            <person name="Leu A.O."/>
            <person name="Speth D.R."/>
            <person name="Yu H."/>
            <person name="Morgan-Lang C."/>
            <person name="Hatzenpichler R."/>
            <person name="Goudeau D."/>
            <person name="Malmstrom R."/>
            <person name="Brazelton W.J."/>
            <person name="Woyke T."/>
            <person name="Hallam S.J."/>
            <person name="Tyson G.W."/>
            <person name="Wegener G."/>
            <person name="Boetius A."/>
            <person name="Orphan V."/>
        </authorList>
    </citation>
    <scope>NUCLEOTIDE SEQUENCE</scope>
</reference>
<gene>
    <name evidence="10" type="ORF">NCOPHCNO_00006</name>
</gene>
<feature type="domain" description="Desulfoferrodoxin ferrous iron-binding" evidence="8">
    <location>
        <begin position="42"/>
        <end position="124"/>
    </location>
</feature>
<evidence type="ECO:0000259" key="8">
    <source>
        <dbReference type="Pfam" id="PF01880"/>
    </source>
</evidence>
<dbReference type="PANTHER" id="PTHR36541:SF1">
    <property type="entry name" value="SUPEROXIDE REDUCTASE-RELATED"/>
    <property type="match status" value="1"/>
</dbReference>
<dbReference type="NCBIfam" id="TIGR00332">
    <property type="entry name" value="neela_ferrous"/>
    <property type="match status" value="1"/>
</dbReference>
<feature type="binding site" evidence="7">
    <location>
        <position position="119"/>
    </location>
    <ligand>
        <name>Fe cation</name>
        <dbReference type="ChEBI" id="CHEBI:24875"/>
        <label>2</label>
        <note>catalytic</note>
    </ligand>
</feature>
<dbReference type="SUPFAM" id="SSF57802">
    <property type="entry name" value="Rubredoxin-like"/>
    <property type="match status" value="1"/>
</dbReference>
<comment type="cofactor">
    <cofactor evidence="7">
        <name>Fe(3+)</name>
        <dbReference type="ChEBI" id="CHEBI:29034"/>
    </cofactor>
    <text evidence="7">Binds 1 Fe(3+) ion per subunit. The iron ion 1 is coordinated via 4 cysteine residues.</text>
</comment>
<comment type="cofactor">
    <cofactor evidence="7">
        <name>Fe(2+)</name>
        <dbReference type="ChEBI" id="CHEBI:29033"/>
    </cofactor>
    <text evidence="7">Binds 1 Fe(2+) ion per subunit. The iron ion 2 is coordinated via four histidines and one cysteine residue.</text>
</comment>
<dbReference type="Gene3D" id="2.20.28.100">
    <property type="entry name" value="Desulphoferrodoxin, N-terminal domain"/>
    <property type="match status" value="1"/>
</dbReference>
<dbReference type="SUPFAM" id="SSF49367">
    <property type="entry name" value="Superoxide reductase-like"/>
    <property type="match status" value="1"/>
</dbReference>
<keyword evidence="6 7" id="KW-0408">Iron</keyword>
<sequence length="125" mass="13952">MTEQKQVYKCNVCGNIVEVLHAGAGELICCNQPMQHMAENTVDAATEKHVPVIEKTEKGVKVTVGTVPHPMEEKHYIEWIEVIVDGRSCRKFLSPGDAPEVEFEVSGDSIVAREYCNLHGLWKSE</sequence>
<dbReference type="Pfam" id="PF01880">
    <property type="entry name" value="Desulfoferrodox"/>
    <property type="match status" value="1"/>
</dbReference>
<dbReference type="InterPro" id="IPR036073">
    <property type="entry name" value="Desulfoferrodoxin_Fe-bd_dom_sf"/>
</dbReference>
<evidence type="ECO:0000256" key="4">
    <source>
        <dbReference type="ARBA" id="ARBA00022723"/>
    </source>
</evidence>
<feature type="binding site" evidence="7">
    <location>
        <position position="30"/>
    </location>
    <ligand>
        <name>Fe cation</name>
        <dbReference type="ChEBI" id="CHEBI:24875"/>
        <label>1</label>
    </ligand>
</feature>
<feature type="binding site" evidence="7">
    <location>
        <position position="29"/>
    </location>
    <ligand>
        <name>Fe cation</name>
        <dbReference type="ChEBI" id="CHEBI:24875"/>
        <label>1</label>
    </ligand>
</feature>
<protein>
    <recommendedName>
        <fullName evidence="11">Superoxide reductase</fullName>
    </recommendedName>
</protein>
<evidence type="ECO:0000259" key="9">
    <source>
        <dbReference type="Pfam" id="PF06397"/>
    </source>
</evidence>
<evidence type="ECO:0000256" key="7">
    <source>
        <dbReference type="PIRSR" id="PIRSR604793-1"/>
    </source>
</evidence>
<keyword evidence="3" id="KW-0813">Transport</keyword>
<feature type="binding site" evidence="7">
    <location>
        <position position="49"/>
    </location>
    <ligand>
        <name>Fe cation</name>
        <dbReference type="ChEBI" id="CHEBI:24875"/>
        <label>2</label>
        <note>catalytic</note>
    </ligand>
</feature>
<dbReference type="GO" id="GO:0019430">
    <property type="term" value="P:removal of superoxide radicals"/>
    <property type="evidence" value="ECO:0007669"/>
    <property type="project" value="InterPro"/>
</dbReference>
<evidence type="ECO:0000313" key="10">
    <source>
        <dbReference type="EMBL" id="QNO54455.1"/>
    </source>
</evidence>
<dbReference type="InterPro" id="IPR004793">
    <property type="entry name" value="Desulfoferrodoxin_rbo"/>
</dbReference>
<evidence type="ECO:0000256" key="5">
    <source>
        <dbReference type="ARBA" id="ARBA00022982"/>
    </source>
</evidence>
<dbReference type="GO" id="GO:0005506">
    <property type="term" value="F:iron ion binding"/>
    <property type="evidence" value="ECO:0007669"/>
    <property type="project" value="InterPro"/>
</dbReference>
<evidence type="ECO:0000256" key="3">
    <source>
        <dbReference type="ARBA" id="ARBA00022448"/>
    </source>
</evidence>
<dbReference type="EMBL" id="MT631580">
    <property type="protein sequence ID" value="QNO54455.1"/>
    <property type="molecule type" value="Genomic_DNA"/>
</dbReference>
<dbReference type="Gene3D" id="2.60.40.730">
    <property type="entry name" value="SOR catalytic domain"/>
    <property type="match status" value="1"/>
</dbReference>
<keyword evidence="4 7" id="KW-0479">Metal-binding</keyword>
<dbReference type="CDD" id="cd00974">
    <property type="entry name" value="DSRD"/>
    <property type="match status" value="1"/>
</dbReference>
<dbReference type="Pfam" id="PF06397">
    <property type="entry name" value="Desulfoferrod_N"/>
    <property type="match status" value="1"/>
</dbReference>
<comment type="cofactor">
    <cofactor evidence="1">
        <name>Cu(2+)</name>
        <dbReference type="ChEBI" id="CHEBI:29036"/>
    </cofactor>
</comment>
<evidence type="ECO:0000256" key="2">
    <source>
        <dbReference type="ARBA" id="ARBA00005941"/>
    </source>
</evidence>
<evidence type="ECO:0000256" key="6">
    <source>
        <dbReference type="ARBA" id="ARBA00023004"/>
    </source>
</evidence>
<dbReference type="InterPro" id="IPR002742">
    <property type="entry name" value="Desulfoferrodoxin_Fe-bd_dom"/>
</dbReference>
<feature type="binding site" evidence="7">
    <location>
        <position position="75"/>
    </location>
    <ligand>
        <name>Fe cation</name>
        <dbReference type="ChEBI" id="CHEBI:24875"/>
        <label>2</label>
        <note>catalytic</note>
    </ligand>
</feature>
<name>A0A7G9Z2H1_9EURY</name>
<feature type="binding site" evidence="7">
    <location>
        <position position="116"/>
    </location>
    <ligand>
        <name>Fe cation</name>
        <dbReference type="ChEBI" id="CHEBI:24875"/>
        <label>2</label>
        <note>catalytic</note>
    </ligand>
</feature>
<dbReference type="NCBIfam" id="TIGR00320">
    <property type="entry name" value="dfx_rbo"/>
    <property type="match status" value="1"/>
</dbReference>
<evidence type="ECO:0008006" key="11">
    <source>
        <dbReference type="Google" id="ProtNLM"/>
    </source>
</evidence>
<dbReference type="InterPro" id="IPR038094">
    <property type="entry name" value="Desulfoferrodoxin_N_sf"/>
</dbReference>
<dbReference type="InterPro" id="IPR004462">
    <property type="entry name" value="Desulfoferrodoxin_N"/>
</dbReference>
<dbReference type="AlphaFoldDB" id="A0A7G9Z2H1"/>